<dbReference type="AlphaFoldDB" id="A0AAV7IT69"/>
<proteinExistence type="predicted"/>
<evidence type="ECO:0000313" key="2">
    <source>
        <dbReference type="EMBL" id="KAH0567978.1"/>
    </source>
</evidence>
<sequence length="176" mass="20296">MECDILRKPTCVCDSDHKSPPSLSISLINFPKHLSSFKIPEICCCCCICKPLQDDSKKSDIYDLGFALRKLEVMKCQIKKWRDEKLQLESEIRALKHALQSRGKYVSNNSSLNPLIIEYRNKNAKPKQNEVEQEEKLLNLQSTLVPESHGNSCRGIQMLNAKIRTLRTLSEYEKQR</sequence>
<dbReference type="Proteomes" id="UP000826195">
    <property type="component" value="Unassembled WGS sequence"/>
</dbReference>
<name>A0AAV7IT69_COTGL</name>
<comment type="caution">
    <text evidence="2">The sequence shown here is derived from an EMBL/GenBank/DDBJ whole genome shotgun (WGS) entry which is preliminary data.</text>
</comment>
<evidence type="ECO:0000256" key="1">
    <source>
        <dbReference type="SAM" id="Coils"/>
    </source>
</evidence>
<organism evidence="2 3">
    <name type="scientific">Cotesia glomerata</name>
    <name type="common">Lepidopteran parasitic wasp</name>
    <name type="synonym">Apanteles glomeratus</name>
    <dbReference type="NCBI Taxonomy" id="32391"/>
    <lineage>
        <taxon>Eukaryota</taxon>
        <taxon>Metazoa</taxon>
        <taxon>Ecdysozoa</taxon>
        <taxon>Arthropoda</taxon>
        <taxon>Hexapoda</taxon>
        <taxon>Insecta</taxon>
        <taxon>Pterygota</taxon>
        <taxon>Neoptera</taxon>
        <taxon>Endopterygota</taxon>
        <taxon>Hymenoptera</taxon>
        <taxon>Apocrita</taxon>
        <taxon>Ichneumonoidea</taxon>
        <taxon>Braconidae</taxon>
        <taxon>Microgastrinae</taxon>
        <taxon>Cotesia</taxon>
    </lineage>
</organism>
<reference evidence="2 3" key="1">
    <citation type="journal article" date="2021" name="J. Hered.">
        <title>A chromosome-level genome assembly of the parasitoid wasp, Cotesia glomerata (Hymenoptera: Braconidae).</title>
        <authorList>
            <person name="Pinto B.J."/>
            <person name="Weis J.J."/>
            <person name="Gamble T."/>
            <person name="Ode P.J."/>
            <person name="Paul R."/>
            <person name="Zaspel J.M."/>
        </authorList>
    </citation>
    <scope>NUCLEOTIDE SEQUENCE [LARGE SCALE GENOMIC DNA]</scope>
    <source>
        <strain evidence="2">CgM1</strain>
    </source>
</reference>
<evidence type="ECO:0000313" key="3">
    <source>
        <dbReference type="Proteomes" id="UP000826195"/>
    </source>
</evidence>
<dbReference type="EMBL" id="JAHXZJ010000001">
    <property type="protein sequence ID" value="KAH0567978.1"/>
    <property type="molecule type" value="Genomic_DNA"/>
</dbReference>
<accession>A0AAV7IT69</accession>
<keyword evidence="3" id="KW-1185">Reference proteome</keyword>
<keyword evidence="1" id="KW-0175">Coiled coil</keyword>
<feature type="coiled-coil region" evidence="1">
    <location>
        <begin position="71"/>
        <end position="98"/>
    </location>
</feature>
<gene>
    <name evidence="2" type="ORF">KQX54_017099</name>
</gene>
<protein>
    <submittedName>
        <fullName evidence="2">Uncharacterized protein</fullName>
    </submittedName>
</protein>